<keyword evidence="4 10" id="KW-0863">Zinc-finger</keyword>
<evidence type="ECO:0000256" key="3">
    <source>
        <dbReference type="ARBA" id="ARBA00022737"/>
    </source>
</evidence>
<feature type="compositionally biased region" description="Low complexity" evidence="11">
    <location>
        <begin position="325"/>
        <end position="342"/>
    </location>
</feature>
<dbReference type="PROSITE" id="PS50157">
    <property type="entry name" value="ZINC_FINGER_C2H2_2"/>
    <property type="match status" value="2"/>
</dbReference>
<evidence type="ECO:0000256" key="5">
    <source>
        <dbReference type="ARBA" id="ARBA00022833"/>
    </source>
</evidence>
<dbReference type="InterPro" id="IPR013087">
    <property type="entry name" value="Znf_C2H2_type"/>
</dbReference>
<evidence type="ECO:0000256" key="8">
    <source>
        <dbReference type="ARBA" id="ARBA00023242"/>
    </source>
</evidence>
<dbReference type="Proteomes" id="UP000813824">
    <property type="component" value="Unassembled WGS sequence"/>
</dbReference>
<keyword evidence="3" id="KW-0677">Repeat</keyword>
<keyword evidence="7" id="KW-0804">Transcription</keyword>
<sequence length="464" mass="50724">MSQRPRGVSLPGIQEMFPEHLMQQWYSDKPGRSDRHTSSAHSTSSSKPIQPCGEAPSTYGHPVAPCDFAQPQFQLPALPHGRGVTSGEPLESDLRRHHVQTRRHSQPEPGPSHARLGREPYAFDVLRSNPLTANGVMSASEPRAPSKFPAAEIQNQAAEPTIASMRKVRPTFRVQQAKYPSPTEASFPPSNVPKPVVNNPTSNGAGSSSAPHMVSFHPPEPLDDRRHCCPHCDKRFNRPSSLNIHVNTHTGAKPFQCEYPGCKRKFNVNSNMRRHWRNHMSRKREGPGVTAMTRMIQPTSATPTGSHYLPPLTYTPLHKENNRVSPSVESHSSSSASSGSRSPSPPSPCLSDYRNDAHMDSHRDPLRSPWSESSQTARLSLSPAISFDTASGRSRSGSYSSTTTMGTGNTTTTAPYSDTVAVRQHHGDVLGYVGGRPRSCSMAGCDCHPMTSSLRPAFPDTAKR</sequence>
<protein>
    <recommendedName>
        <fullName evidence="9">pH-response transcription factor pacC/RIM101</fullName>
    </recommendedName>
</protein>
<keyword evidence="6" id="KW-0805">Transcription regulation</keyword>
<feature type="region of interest" description="Disordered" evidence="11">
    <location>
        <begin position="1"/>
        <end position="117"/>
    </location>
</feature>
<feature type="compositionally biased region" description="Low complexity" evidence="11">
    <location>
        <begin position="389"/>
        <end position="413"/>
    </location>
</feature>
<dbReference type="GO" id="GO:0006357">
    <property type="term" value="P:regulation of transcription by RNA polymerase II"/>
    <property type="evidence" value="ECO:0007669"/>
    <property type="project" value="TreeGrafter"/>
</dbReference>
<dbReference type="PANTHER" id="PTHR46179:SF13">
    <property type="entry name" value="C2H2-TYPE DOMAIN-CONTAINING PROTEIN"/>
    <property type="match status" value="1"/>
</dbReference>
<keyword evidence="5" id="KW-0862">Zinc</keyword>
<keyword evidence="8" id="KW-0539">Nucleus</keyword>
<evidence type="ECO:0000313" key="13">
    <source>
        <dbReference type="EMBL" id="KAH8105465.1"/>
    </source>
</evidence>
<evidence type="ECO:0000256" key="1">
    <source>
        <dbReference type="ARBA" id="ARBA00004123"/>
    </source>
</evidence>
<name>A0A8K0XU22_9AGAR</name>
<feature type="domain" description="C2H2-type" evidence="12">
    <location>
        <begin position="255"/>
        <end position="284"/>
    </location>
</feature>
<reference evidence="13" key="1">
    <citation type="journal article" date="2021" name="New Phytol.">
        <title>Evolutionary innovations through gain and loss of genes in the ectomycorrhizal Boletales.</title>
        <authorList>
            <person name="Wu G."/>
            <person name="Miyauchi S."/>
            <person name="Morin E."/>
            <person name="Kuo A."/>
            <person name="Drula E."/>
            <person name="Varga T."/>
            <person name="Kohler A."/>
            <person name="Feng B."/>
            <person name="Cao Y."/>
            <person name="Lipzen A."/>
            <person name="Daum C."/>
            <person name="Hundley H."/>
            <person name="Pangilinan J."/>
            <person name="Johnson J."/>
            <person name="Barry K."/>
            <person name="LaButti K."/>
            <person name="Ng V."/>
            <person name="Ahrendt S."/>
            <person name="Min B."/>
            <person name="Choi I.G."/>
            <person name="Park H."/>
            <person name="Plett J.M."/>
            <person name="Magnuson J."/>
            <person name="Spatafora J.W."/>
            <person name="Nagy L.G."/>
            <person name="Henrissat B."/>
            <person name="Grigoriev I.V."/>
            <person name="Yang Z.L."/>
            <person name="Xu J."/>
            <person name="Martin F.M."/>
        </authorList>
    </citation>
    <scope>NUCLEOTIDE SEQUENCE</scope>
    <source>
        <strain evidence="13">KKN 215</strain>
    </source>
</reference>
<dbReference type="PROSITE" id="PS00028">
    <property type="entry name" value="ZINC_FINGER_C2H2_1"/>
    <property type="match status" value="2"/>
</dbReference>
<dbReference type="InterPro" id="IPR051061">
    <property type="entry name" value="Zinc_finger_trans_reg"/>
</dbReference>
<evidence type="ECO:0000256" key="4">
    <source>
        <dbReference type="ARBA" id="ARBA00022771"/>
    </source>
</evidence>
<comment type="subcellular location">
    <subcellularLocation>
        <location evidence="1">Nucleus</location>
    </subcellularLocation>
</comment>
<gene>
    <name evidence="13" type="ORF">BXZ70DRAFT_920981</name>
</gene>
<dbReference type="OrthoDB" id="6077919at2759"/>
<evidence type="ECO:0000256" key="9">
    <source>
        <dbReference type="ARBA" id="ARBA00039490"/>
    </source>
</evidence>
<keyword evidence="2" id="KW-0479">Metal-binding</keyword>
<evidence type="ECO:0000313" key="14">
    <source>
        <dbReference type="Proteomes" id="UP000813824"/>
    </source>
</evidence>
<dbReference type="Pfam" id="PF00096">
    <property type="entry name" value="zf-C2H2"/>
    <property type="match status" value="2"/>
</dbReference>
<feature type="compositionally biased region" description="Polar residues" evidence="11">
    <location>
        <begin position="370"/>
        <end position="379"/>
    </location>
</feature>
<feature type="compositionally biased region" description="Basic and acidic residues" evidence="11">
    <location>
        <begin position="353"/>
        <end position="366"/>
    </location>
</feature>
<proteinExistence type="predicted"/>
<feature type="domain" description="C2H2-type" evidence="12">
    <location>
        <begin position="227"/>
        <end position="254"/>
    </location>
</feature>
<evidence type="ECO:0000256" key="10">
    <source>
        <dbReference type="PROSITE-ProRule" id="PRU00042"/>
    </source>
</evidence>
<dbReference type="GO" id="GO:0008270">
    <property type="term" value="F:zinc ion binding"/>
    <property type="evidence" value="ECO:0007669"/>
    <property type="project" value="UniProtKB-KW"/>
</dbReference>
<feature type="compositionally biased region" description="Basic residues" evidence="11">
    <location>
        <begin position="95"/>
        <end position="104"/>
    </location>
</feature>
<keyword evidence="14" id="KW-1185">Reference proteome</keyword>
<comment type="caution">
    <text evidence="13">The sequence shown here is derived from an EMBL/GenBank/DDBJ whole genome shotgun (WGS) entry which is preliminary data.</text>
</comment>
<evidence type="ECO:0000256" key="7">
    <source>
        <dbReference type="ARBA" id="ARBA00023163"/>
    </source>
</evidence>
<evidence type="ECO:0000259" key="12">
    <source>
        <dbReference type="PROSITE" id="PS50157"/>
    </source>
</evidence>
<evidence type="ECO:0000256" key="11">
    <source>
        <dbReference type="SAM" id="MobiDB-lite"/>
    </source>
</evidence>
<dbReference type="AlphaFoldDB" id="A0A8K0XU22"/>
<organism evidence="13 14">
    <name type="scientific">Cristinia sonorae</name>
    <dbReference type="NCBI Taxonomy" id="1940300"/>
    <lineage>
        <taxon>Eukaryota</taxon>
        <taxon>Fungi</taxon>
        <taxon>Dikarya</taxon>
        <taxon>Basidiomycota</taxon>
        <taxon>Agaricomycotina</taxon>
        <taxon>Agaricomycetes</taxon>
        <taxon>Agaricomycetidae</taxon>
        <taxon>Agaricales</taxon>
        <taxon>Pleurotineae</taxon>
        <taxon>Stephanosporaceae</taxon>
        <taxon>Cristinia</taxon>
    </lineage>
</organism>
<dbReference type="SMART" id="SM00355">
    <property type="entry name" value="ZnF_C2H2"/>
    <property type="match status" value="2"/>
</dbReference>
<accession>A0A8K0XU22</accession>
<dbReference type="FunFam" id="3.30.160.60:FF:000340">
    <property type="entry name" value="zinc finger protein 473 isoform X1"/>
    <property type="match status" value="1"/>
</dbReference>
<feature type="region of interest" description="Disordered" evidence="11">
    <location>
        <begin position="299"/>
        <end position="415"/>
    </location>
</feature>
<evidence type="ECO:0000256" key="2">
    <source>
        <dbReference type="ARBA" id="ARBA00022723"/>
    </source>
</evidence>
<dbReference type="GO" id="GO:0005634">
    <property type="term" value="C:nucleus"/>
    <property type="evidence" value="ECO:0007669"/>
    <property type="project" value="UniProtKB-SubCell"/>
</dbReference>
<dbReference type="Gene3D" id="3.30.160.60">
    <property type="entry name" value="Classic Zinc Finger"/>
    <property type="match status" value="2"/>
</dbReference>
<dbReference type="InterPro" id="IPR036236">
    <property type="entry name" value="Znf_C2H2_sf"/>
</dbReference>
<evidence type="ECO:0000256" key="6">
    <source>
        <dbReference type="ARBA" id="ARBA00023015"/>
    </source>
</evidence>
<dbReference type="PANTHER" id="PTHR46179">
    <property type="entry name" value="ZINC FINGER PROTEIN"/>
    <property type="match status" value="1"/>
</dbReference>
<dbReference type="EMBL" id="JAEVFJ010000004">
    <property type="protein sequence ID" value="KAH8105465.1"/>
    <property type="molecule type" value="Genomic_DNA"/>
</dbReference>
<dbReference type="SUPFAM" id="SSF57667">
    <property type="entry name" value="beta-beta-alpha zinc fingers"/>
    <property type="match status" value="1"/>
</dbReference>